<name>A0AAD5XMA1_9FUNG</name>
<gene>
    <name evidence="8" type="ORF">HDU87_000585</name>
</gene>
<keyword evidence="9" id="KW-1185">Reference proteome</keyword>
<keyword evidence="5" id="KW-0813">Transport</keyword>
<evidence type="ECO:0000256" key="1">
    <source>
        <dbReference type="ARBA" id="ARBA00004141"/>
    </source>
</evidence>
<evidence type="ECO:0000256" key="4">
    <source>
        <dbReference type="ARBA" id="ARBA00023136"/>
    </source>
</evidence>
<evidence type="ECO:0000259" key="7">
    <source>
        <dbReference type="Pfam" id="PF05529"/>
    </source>
</evidence>
<dbReference type="InterPro" id="IPR040463">
    <property type="entry name" value="BAP29/BAP31_N"/>
</dbReference>
<feature type="domain" description="BAP29/BAP31 transmembrane" evidence="7">
    <location>
        <begin position="1"/>
        <end position="125"/>
    </location>
</feature>
<dbReference type="GO" id="GO:0070973">
    <property type="term" value="P:protein localization to endoplasmic reticulum exit site"/>
    <property type="evidence" value="ECO:0007669"/>
    <property type="project" value="UniProtKB-UniRule"/>
</dbReference>
<accession>A0AAD5XMA1</accession>
<organism evidence="8 9">
    <name type="scientific">Geranomyces variabilis</name>
    <dbReference type="NCBI Taxonomy" id="109894"/>
    <lineage>
        <taxon>Eukaryota</taxon>
        <taxon>Fungi</taxon>
        <taxon>Fungi incertae sedis</taxon>
        <taxon>Chytridiomycota</taxon>
        <taxon>Chytridiomycota incertae sedis</taxon>
        <taxon>Chytridiomycetes</taxon>
        <taxon>Spizellomycetales</taxon>
        <taxon>Powellomycetaceae</taxon>
        <taxon>Geranomyces</taxon>
    </lineage>
</organism>
<protein>
    <recommendedName>
        <fullName evidence="5">Endoplasmic reticulum transmembrane protein</fullName>
    </recommendedName>
</protein>
<comment type="caution">
    <text evidence="8">The sequence shown here is derived from an EMBL/GenBank/DDBJ whole genome shotgun (WGS) entry which is preliminary data.</text>
</comment>
<reference evidence="8" key="1">
    <citation type="submission" date="2020-05" db="EMBL/GenBank/DDBJ databases">
        <title>Phylogenomic resolution of chytrid fungi.</title>
        <authorList>
            <person name="Stajich J.E."/>
            <person name="Amses K."/>
            <person name="Simmons R."/>
            <person name="Seto K."/>
            <person name="Myers J."/>
            <person name="Bonds A."/>
            <person name="Quandt C.A."/>
            <person name="Barry K."/>
            <person name="Liu P."/>
            <person name="Grigoriev I."/>
            <person name="Longcore J.E."/>
            <person name="James T.Y."/>
        </authorList>
    </citation>
    <scope>NUCLEOTIDE SEQUENCE</scope>
    <source>
        <strain evidence="8">JEL0379</strain>
    </source>
</reference>
<keyword evidence="5" id="KW-0256">Endoplasmic reticulum</keyword>
<keyword evidence="5" id="KW-0931">ER-Golgi transport</keyword>
<feature type="transmembrane region" description="Helical" evidence="5">
    <location>
        <begin position="93"/>
        <end position="114"/>
    </location>
</feature>
<dbReference type="AlphaFoldDB" id="A0AAD5XMA1"/>
<dbReference type="Proteomes" id="UP001212152">
    <property type="component" value="Unassembled WGS sequence"/>
</dbReference>
<evidence type="ECO:0000256" key="3">
    <source>
        <dbReference type="ARBA" id="ARBA00022989"/>
    </source>
</evidence>
<feature type="transmembrane region" description="Helical" evidence="5">
    <location>
        <begin position="6"/>
        <end position="28"/>
    </location>
</feature>
<dbReference type="GO" id="GO:0006888">
    <property type="term" value="P:endoplasmic reticulum to Golgi vesicle-mediated transport"/>
    <property type="evidence" value="ECO:0007669"/>
    <property type="project" value="UniProtKB-UniRule"/>
</dbReference>
<dbReference type="GO" id="GO:0006886">
    <property type="term" value="P:intracellular protein transport"/>
    <property type="evidence" value="ECO:0007669"/>
    <property type="project" value="UniProtKB-UniRule"/>
</dbReference>
<keyword evidence="3 5" id="KW-1133">Transmembrane helix</keyword>
<keyword evidence="5" id="KW-0653">Protein transport</keyword>
<dbReference type="PANTHER" id="PTHR12701">
    <property type="entry name" value="BCR-ASSOCIATED PROTEIN, BAP"/>
    <property type="match status" value="1"/>
</dbReference>
<comment type="similarity">
    <text evidence="5">Belongs to the BCAP29/BCAP31 family.</text>
</comment>
<sequence>MSLFYQLVFVILISEMLLFGLLIAPLPLGIRRSMLKWMSTSPILTRSKAYFRIMFVYVSIMFVDSLNKVFNTTHHHEGDAFHRANVFREQRNLYLTGAVLFLSLLLNRFFAMIAELMSNETKSETLKKQAAKQSTDYLRLLDKEHDHAAELDALNKKIDELDAKARQVDVVTRQAKQTHDEYMRLTDRFVELERKYDAARGGTGDDARKTR</sequence>
<dbReference type="InterPro" id="IPR008417">
    <property type="entry name" value="BAP29/BAP31"/>
</dbReference>
<keyword evidence="6" id="KW-0175">Coiled coil</keyword>
<keyword evidence="2 5" id="KW-0812">Transmembrane</keyword>
<evidence type="ECO:0000256" key="6">
    <source>
        <dbReference type="SAM" id="Coils"/>
    </source>
</evidence>
<feature type="transmembrane region" description="Helical" evidence="5">
    <location>
        <begin position="49"/>
        <end position="66"/>
    </location>
</feature>
<keyword evidence="4 5" id="KW-0472">Membrane</keyword>
<feature type="coiled-coil region" evidence="6">
    <location>
        <begin position="144"/>
        <end position="195"/>
    </location>
</feature>
<comment type="function">
    <text evidence="5">May play a role in anterograde transport of membrane proteins from the endoplasmic reticulum to the Golgi.</text>
</comment>
<dbReference type="GO" id="GO:0005789">
    <property type="term" value="C:endoplasmic reticulum membrane"/>
    <property type="evidence" value="ECO:0007669"/>
    <property type="project" value="UniProtKB-SubCell"/>
</dbReference>
<evidence type="ECO:0000256" key="2">
    <source>
        <dbReference type="ARBA" id="ARBA00022692"/>
    </source>
</evidence>
<evidence type="ECO:0000313" key="8">
    <source>
        <dbReference type="EMBL" id="KAJ3169703.1"/>
    </source>
</evidence>
<dbReference type="PANTHER" id="PTHR12701:SF20">
    <property type="entry name" value="ENDOPLASMIC RETICULUM TRANSMEMBRANE PROTEIN"/>
    <property type="match status" value="1"/>
</dbReference>
<evidence type="ECO:0000313" key="9">
    <source>
        <dbReference type="Proteomes" id="UP001212152"/>
    </source>
</evidence>
<proteinExistence type="inferred from homology"/>
<evidence type="ECO:0000256" key="5">
    <source>
        <dbReference type="RuleBase" id="RU367026"/>
    </source>
</evidence>
<comment type="subcellular location">
    <subcellularLocation>
        <location evidence="5">Endoplasmic reticulum membrane</location>
        <topology evidence="5">Multi-pass membrane protein</topology>
    </subcellularLocation>
    <subcellularLocation>
        <location evidence="1">Membrane</location>
        <topology evidence="1">Multi-pass membrane protein</topology>
    </subcellularLocation>
</comment>
<dbReference type="Pfam" id="PF05529">
    <property type="entry name" value="Bap31"/>
    <property type="match status" value="1"/>
</dbReference>
<dbReference type="EMBL" id="JADGJQ010000105">
    <property type="protein sequence ID" value="KAJ3169703.1"/>
    <property type="molecule type" value="Genomic_DNA"/>
</dbReference>